<keyword evidence="1" id="KW-0732">Signal</keyword>
<dbReference type="InterPro" id="IPR015168">
    <property type="entry name" value="SsuA/THI5"/>
</dbReference>
<sequence>MFVKQKQGKSGFARKLGAIAILSAAISLLGACGTADNGQKAAGSAAPAAAGGAAGPQLPSVLNYGYIGTNKLNYPGGAEGWGLYKGIIQEELKKYGITEVKLTGFPNGPDQSESLISGRLDFGSLGDTPALLARSNGAKTRAITQGATESVGYLIGKKGGPAAVADLQGKTVAIQKGSFMHRYIAGLVKEQNIPNVKFIHMLRTDGEAALSRGEVDAMTNSAIYAFKQIDQGYPLLDDATKHPHLIGTSITVVSEDFLKKFPDFPKVWNEARLKALKDLQAKPDEYYQFLSQLNGFTPELNKKSSPISTIKDVPFTDEGVKLLDGTKKFLIDEKLADKDFDLNSWIVK</sequence>
<keyword evidence="4" id="KW-1185">Reference proteome</keyword>
<feature type="chain" id="PRO_5038339924" evidence="1">
    <location>
        <begin position="31"/>
        <end position="348"/>
    </location>
</feature>
<comment type="caution">
    <text evidence="3">The sequence shown here is derived from an EMBL/GenBank/DDBJ whole genome shotgun (WGS) entry which is preliminary data.</text>
</comment>
<reference evidence="3 4" key="1">
    <citation type="submission" date="2019-02" db="EMBL/GenBank/DDBJ databases">
        <title>Paenibacillus sp. nov., isolated from surface-sterilized tissue of Thalictrum simplex L.</title>
        <authorList>
            <person name="Tuo L."/>
        </authorList>
    </citation>
    <scope>NUCLEOTIDE SEQUENCE [LARGE SCALE GENOMIC DNA]</scope>
    <source>
        <strain evidence="3 4">N2SHLJ1</strain>
    </source>
</reference>
<dbReference type="Gene3D" id="3.40.190.10">
    <property type="entry name" value="Periplasmic binding protein-like II"/>
    <property type="match status" value="2"/>
</dbReference>
<dbReference type="PANTHER" id="PTHR30024">
    <property type="entry name" value="ALIPHATIC SULFONATES-BINDING PROTEIN-RELATED"/>
    <property type="match status" value="1"/>
</dbReference>
<dbReference type="Pfam" id="PF09084">
    <property type="entry name" value="NMT1"/>
    <property type="match status" value="1"/>
</dbReference>
<dbReference type="AlphaFoldDB" id="A0A4Q9DR57"/>
<organism evidence="3 4">
    <name type="scientific">Paenibacillus thalictri</name>
    <dbReference type="NCBI Taxonomy" id="2527873"/>
    <lineage>
        <taxon>Bacteria</taxon>
        <taxon>Bacillati</taxon>
        <taxon>Bacillota</taxon>
        <taxon>Bacilli</taxon>
        <taxon>Bacillales</taxon>
        <taxon>Paenibacillaceae</taxon>
        <taxon>Paenibacillus</taxon>
    </lineage>
</organism>
<dbReference type="PROSITE" id="PS51257">
    <property type="entry name" value="PROKAR_LIPOPROTEIN"/>
    <property type="match status" value="1"/>
</dbReference>
<accession>A0A4Q9DR57</accession>
<evidence type="ECO:0000259" key="2">
    <source>
        <dbReference type="Pfam" id="PF09084"/>
    </source>
</evidence>
<dbReference type="Proteomes" id="UP000293142">
    <property type="component" value="Unassembled WGS sequence"/>
</dbReference>
<dbReference type="SUPFAM" id="SSF53850">
    <property type="entry name" value="Periplasmic binding protein-like II"/>
    <property type="match status" value="1"/>
</dbReference>
<proteinExistence type="predicted"/>
<feature type="signal peptide" evidence="1">
    <location>
        <begin position="1"/>
        <end position="30"/>
    </location>
</feature>
<dbReference type="PANTHER" id="PTHR30024:SF42">
    <property type="entry name" value="ALIPHATIC SULFONATES-BINDING PROTEIN-RELATED"/>
    <property type="match status" value="1"/>
</dbReference>
<feature type="domain" description="SsuA/THI5-like" evidence="2">
    <location>
        <begin position="102"/>
        <end position="285"/>
    </location>
</feature>
<name>A0A4Q9DR57_9BACL</name>
<gene>
    <name evidence="3" type="ORF">EYB31_12780</name>
</gene>
<evidence type="ECO:0000313" key="4">
    <source>
        <dbReference type="Proteomes" id="UP000293142"/>
    </source>
</evidence>
<protein>
    <submittedName>
        <fullName evidence="3">Nitrate ABC transporter substrate-binding protein</fullName>
    </submittedName>
</protein>
<evidence type="ECO:0000313" key="3">
    <source>
        <dbReference type="EMBL" id="TBL79089.1"/>
    </source>
</evidence>
<dbReference type="EMBL" id="SIRE01000008">
    <property type="protein sequence ID" value="TBL79089.1"/>
    <property type="molecule type" value="Genomic_DNA"/>
</dbReference>
<dbReference type="OrthoDB" id="286202at2"/>
<evidence type="ECO:0000256" key="1">
    <source>
        <dbReference type="SAM" id="SignalP"/>
    </source>
</evidence>
<dbReference type="RefSeq" id="WP_131013725.1">
    <property type="nucleotide sequence ID" value="NZ_SIRE01000008.1"/>
</dbReference>